<keyword evidence="3" id="KW-1185">Reference proteome</keyword>
<reference evidence="2" key="2">
    <citation type="submission" date="2021-09" db="EMBL/GenBank/DDBJ databases">
        <authorList>
            <person name="Jia N."/>
            <person name="Wang J."/>
            <person name="Shi W."/>
            <person name="Du L."/>
            <person name="Sun Y."/>
            <person name="Zhan W."/>
            <person name="Jiang J."/>
            <person name="Wang Q."/>
            <person name="Zhang B."/>
            <person name="Ji P."/>
            <person name="Sakyi L.B."/>
            <person name="Cui X."/>
            <person name="Yuan T."/>
            <person name="Jiang B."/>
            <person name="Yang W."/>
            <person name="Lam T.T.-Y."/>
            <person name="Chang Q."/>
            <person name="Ding S."/>
            <person name="Wang X."/>
            <person name="Zhu J."/>
            <person name="Ruan X."/>
            <person name="Zhao L."/>
            <person name="Wei J."/>
            <person name="Que T."/>
            <person name="Du C."/>
            <person name="Cheng J."/>
            <person name="Dai P."/>
            <person name="Han X."/>
            <person name="Huang E."/>
            <person name="Gao Y."/>
            <person name="Liu J."/>
            <person name="Shao H."/>
            <person name="Ye R."/>
            <person name="Li L."/>
            <person name="Wei W."/>
            <person name="Wang X."/>
            <person name="Wang C."/>
            <person name="Huo Q."/>
            <person name="Li W."/>
            <person name="Guo W."/>
            <person name="Chen H."/>
            <person name="Chen S."/>
            <person name="Zhou L."/>
            <person name="Zhou L."/>
            <person name="Ni X."/>
            <person name="Tian J."/>
            <person name="Zhou Y."/>
            <person name="Sheng Y."/>
            <person name="Liu T."/>
            <person name="Pan Y."/>
            <person name="Xia L."/>
            <person name="Li J."/>
            <person name="Zhao F."/>
            <person name="Cao W."/>
        </authorList>
    </citation>
    <scope>NUCLEOTIDE SEQUENCE</scope>
    <source>
        <strain evidence="2">Rsan-2018</strain>
        <tissue evidence="2">Larvae</tissue>
    </source>
</reference>
<gene>
    <name evidence="2" type="ORF">HPB52_000498</name>
</gene>
<dbReference type="AlphaFoldDB" id="A0A9D4SMM6"/>
<evidence type="ECO:0000313" key="3">
    <source>
        <dbReference type="Proteomes" id="UP000821837"/>
    </source>
</evidence>
<evidence type="ECO:0000313" key="2">
    <source>
        <dbReference type="EMBL" id="KAH7934801.1"/>
    </source>
</evidence>
<name>A0A9D4SMM6_RHISA</name>
<proteinExistence type="predicted"/>
<evidence type="ECO:0000256" key="1">
    <source>
        <dbReference type="SAM" id="MobiDB-lite"/>
    </source>
</evidence>
<organism evidence="2 3">
    <name type="scientific">Rhipicephalus sanguineus</name>
    <name type="common">Brown dog tick</name>
    <name type="synonym">Ixodes sanguineus</name>
    <dbReference type="NCBI Taxonomy" id="34632"/>
    <lineage>
        <taxon>Eukaryota</taxon>
        <taxon>Metazoa</taxon>
        <taxon>Ecdysozoa</taxon>
        <taxon>Arthropoda</taxon>
        <taxon>Chelicerata</taxon>
        <taxon>Arachnida</taxon>
        <taxon>Acari</taxon>
        <taxon>Parasitiformes</taxon>
        <taxon>Ixodida</taxon>
        <taxon>Ixodoidea</taxon>
        <taxon>Ixodidae</taxon>
        <taxon>Rhipicephalinae</taxon>
        <taxon>Rhipicephalus</taxon>
        <taxon>Rhipicephalus</taxon>
    </lineage>
</organism>
<evidence type="ECO:0008006" key="4">
    <source>
        <dbReference type="Google" id="ProtNLM"/>
    </source>
</evidence>
<accession>A0A9D4SMM6</accession>
<sequence length="128" mass="14294">MAAQLASAETEEDIVCPNMFQNIFVLRDMMTQPRNAKTLEVKHIEDTTRSFVLFDRLKVPNYVMCGASMLRCTLYRRQTDVCYACGRLAHRADVCLAPEKQFAGDAEPHLPRKTTSARLSAPSAGGLI</sequence>
<comment type="caution">
    <text evidence="2">The sequence shown here is derived from an EMBL/GenBank/DDBJ whole genome shotgun (WGS) entry which is preliminary data.</text>
</comment>
<reference evidence="2" key="1">
    <citation type="journal article" date="2020" name="Cell">
        <title>Large-Scale Comparative Analyses of Tick Genomes Elucidate Their Genetic Diversity and Vector Capacities.</title>
        <authorList>
            <consortium name="Tick Genome and Microbiome Consortium (TIGMIC)"/>
            <person name="Jia N."/>
            <person name="Wang J."/>
            <person name="Shi W."/>
            <person name="Du L."/>
            <person name="Sun Y."/>
            <person name="Zhan W."/>
            <person name="Jiang J.F."/>
            <person name="Wang Q."/>
            <person name="Zhang B."/>
            <person name="Ji P."/>
            <person name="Bell-Sakyi L."/>
            <person name="Cui X.M."/>
            <person name="Yuan T.T."/>
            <person name="Jiang B.G."/>
            <person name="Yang W.F."/>
            <person name="Lam T.T."/>
            <person name="Chang Q.C."/>
            <person name="Ding S.J."/>
            <person name="Wang X.J."/>
            <person name="Zhu J.G."/>
            <person name="Ruan X.D."/>
            <person name="Zhao L."/>
            <person name="Wei J.T."/>
            <person name="Ye R.Z."/>
            <person name="Que T.C."/>
            <person name="Du C.H."/>
            <person name="Zhou Y.H."/>
            <person name="Cheng J.X."/>
            <person name="Dai P.F."/>
            <person name="Guo W.B."/>
            <person name="Han X.H."/>
            <person name="Huang E.J."/>
            <person name="Li L.F."/>
            <person name="Wei W."/>
            <person name="Gao Y.C."/>
            <person name="Liu J.Z."/>
            <person name="Shao H.Z."/>
            <person name="Wang X."/>
            <person name="Wang C.C."/>
            <person name="Yang T.C."/>
            <person name="Huo Q.B."/>
            <person name="Li W."/>
            <person name="Chen H.Y."/>
            <person name="Chen S.E."/>
            <person name="Zhou L.G."/>
            <person name="Ni X.B."/>
            <person name="Tian J.H."/>
            <person name="Sheng Y."/>
            <person name="Liu T."/>
            <person name="Pan Y.S."/>
            <person name="Xia L.Y."/>
            <person name="Li J."/>
            <person name="Zhao F."/>
            <person name="Cao W.C."/>
        </authorList>
    </citation>
    <scope>NUCLEOTIDE SEQUENCE</scope>
    <source>
        <strain evidence="2">Rsan-2018</strain>
    </source>
</reference>
<dbReference type="EMBL" id="JABSTV010001255">
    <property type="protein sequence ID" value="KAH7934801.1"/>
    <property type="molecule type" value="Genomic_DNA"/>
</dbReference>
<feature type="region of interest" description="Disordered" evidence="1">
    <location>
        <begin position="106"/>
        <end position="128"/>
    </location>
</feature>
<protein>
    <recommendedName>
        <fullName evidence="4">CCHC-type domain-containing protein</fullName>
    </recommendedName>
</protein>
<dbReference type="Proteomes" id="UP000821837">
    <property type="component" value="Unassembled WGS sequence"/>
</dbReference>